<comment type="subcellular location">
    <subcellularLocation>
        <location evidence="1 13">Golgi apparatus membrane</location>
        <topology evidence="1 13">Single-pass type II membrane protein</topology>
    </subcellularLocation>
</comment>
<gene>
    <name evidence="14" type="primary">LOC100281273</name>
</gene>
<reference evidence="15" key="1">
    <citation type="submission" date="2015-12" db="EMBL/GenBank/DDBJ databases">
        <title>Update maize B73 reference genome by single molecule sequencing technologies.</title>
        <authorList>
            <consortium name="Maize Genome Sequencing Project"/>
            <person name="Ware D."/>
        </authorList>
    </citation>
    <scope>NUCLEOTIDE SEQUENCE [LARGE SCALE GENOMIC DNA]</scope>
    <source>
        <strain evidence="15">cv. B73</strain>
    </source>
</reference>
<evidence type="ECO:0000256" key="12">
    <source>
        <dbReference type="PIRSR" id="PIRSR605027-4"/>
    </source>
</evidence>
<evidence type="ECO:0000256" key="9">
    <source>
        <dbReference type="ARBA" id="ARBA00023136"/>
    </source>
</evidence>
<keyword evidence="4 13" id="KW-0808">Transferase</keyword>
<evidence type="ECO:0000256" key="7">
    <source>
        <dbReference type="ARBA" id="ARBA00022989"/>
    </source>
</evidence>
<evidence type="ECO:0000256" key="2">
    <source>
        <dbReference type="ARBA" id="ARBA00007706"/>
    </source>
</evidence>
<sequence>MGSSTDHAAGARGKKQGSQLWKKALLHSSLCFVMGFFTGFAPSSVSDAAAGRERHHQRNVALGHIEHHRLAGVVLFAGLGDVFDLRFFDELRGISAFGAWPVATMRRGERKVVVRGPACSSAAVTGWFSQDLGGSGTAAASASTARPGELDVHGFAFNSSVLWDPERWGRYPTSEPDKSQDSMKFVQQVVLEDFSKVKGIPSDCSEVMVWHVDTAAPSLQN</sequence>
<comment type="similarity">
    <text evidence="2 13">Belongs to the glycosyltransferase 43 family.</text>
</comment>
<comment type="function">
    <text evidence="13">Involved in the synthesis of glucuronoxylan hemicellulose in secondary cell walls.</text>
</comment>
<evidence type="ECO:0000256" key="6">
    <source>
        <dbReference type="ARBA" id="ARBA00022968"/>
    </source>
</evidence>
<dbReference type="Gramene" id="Zm00001eb013180_T001">
    <property type="protein sequence ID" value="Zm00001eb013180_P001"/>
    <property type="gene ID" value="Zm00001eb013180"/>
</dbReference>
<evidence type="ECO:0000256" key="13">
    <source>
        <dbReference type="RuleBase" id="RU363127"/>
    </source>
</evidence>
<protein>
    <recommendedName>
        <fullName evidence="13">Glycosyltransferases</fullName>
        <ecNumber evidence="13">2.4.-.-</ecNumber>
    </recommendedName>
</protein>
<dbReference type="PANTHER" id="PTHR10896:SF25">
    <property type="entry name" value="GLUCURONOSYLTRANSFERASE OS03G0287800-RELATED"/>
    <property type="match status" value="1"/>
</dbReference>
<dbReference type="GO" id="GO:0015018">
    <property type="term" value="F:galactosylgalactosylxylosylprotein 3-beta-glucuronosyltransferase activity"/>
    <property type="evidence" value="ECO:0007669"/>
    <property type="project" value="InterPro"/>
</dbReference>
<dbReference type="Pfam" id="PF03360">
    <property type="entry name" value="Glyco_transf_43"/>
    <property type="match status" value="1"/>
</dbReference>
<keyword evidence="8 13" id="KW-0333">Golgi apparatus</keyword>
<name>A0A804LIE8_MAIZE</name>
<keyword evidence="15" id="KW-1185">Reference proteome</keyword>
<dbReference type="InterPro" id="IPR005027">
    <property type="entry name" value="Glyco_trans_43"/>
</dbReference>
<evidence type="ECO:0000256" key="4">
    <source>
        <dbReference type="ARBA" id="ARBA00022679"/>
    </source>
</evidence>
<dbReference type="GO" id="GO:0071555">
    <property type="term" value="P:cell wall organization"/>
    <property type="evidence" value="ECO:0007669"/>
    <property type="project" value="UniProtKB-KW"/>
</dbReference>
<evidence type="ECO:0000256" key="3">
    <source>
        <dbReference type="ARBA" id="ARBA00022676"/>
    </source>
</evidence>
<evidence type="ECO:0000256" key="11">
    <source>
        <dbReference type="ARBA" id="ARBA00023316"/>
    </source>
</evidence>
<dbReference type="GO" id="GO:0000139">
    <property type="term" value="C:Golgi membrane"/>
    <property type="evidence" value="ECO:0007669"/>
    <property type="project" value="UniProtKB-SubCell"/>
</dbReference>
<proteinExistence type="evidence at protein level"/>
<evidence type="ECO:0000256" key="10">
    <source>
        <dbReference type="ARBA" id="ARBA00023180"/>
    </source>
</evidence>
<keyword evidence="16" id="KW-1267">Proteomics identification</keyword>
<keyword evidence="7" id="KW-1133">Transmembrane helix</keyword>
<keyword evidence="10" id="KW-0325">Glycoprotein</keyword>
<accession>A0A804LIE8</accession>
<keyword evidence="5" id="KW-0812">Transmembrane</keyword>
<keyword evidence="3" id="KW-0328">Glycosyltransferase</keyword>
<keyword evidence="11 13" id="KW-0961">Cell wall biogenesis/degradation</keyword>
<evidence type="ECO:0000313" key="14">
    <source>
        <dbReference type="EnsemblPlants" id="Zm00001eb013180_P001"/>
    </source>
</evidence>
<dbReference type="OrthoDB" id="675023at2759"/>
<evidence type="ECO:0000256" key="5">
    <source>
        <dbReference type="ARBA" id="ARBA00022692"/>
    </source>
</evidence>
<dbReference type="SUPFAM" id="SSF53448">
    <property type="entry name" value="Nucleotide-diphospho-sugar transferases"/>
    <property type="match status" value="1"/>
</dbReference>
<dbReference type="Gene3D" id="3.90.550.10">
    <property type="entry name" value="Spore Coat Polysaccharide Biosynthesis Protein SpsA, Chain A"/>
    <property type="match status" value="1"/>
</dbReference>
<dbReference type="InterPro" id="IPR029044">
    <property type="entry name" value="Nucleotide-diphossugar_trans"/>
</dbReference>
<keyword evidence="9" id="KW-0472">Membrane</keyword>
<dbReference type="EnsemblPlants" id="Zm00001eb013180_T001">
    <property type="protein sequence ID" value="Zm00001eb013180_P001"/>
    <property type="gene ID" value="Zm00001eb013180"/>
</dbReference>
<reference evidence="14" key="2">
    <citation type="submission" date="2019-07" db="EMBL/GenBank/DDBJ databases">
        <authorList>
            <person name="Seetharam A."/>
            <person name="Woodhouse M."/>
            <person name="Cannon E."/>
        </authorList>
    </citation>
    <scope>NUCLEOTIDE SEQUENCE [LARGE SCALE GENOMIC DNA]</scope>
    <source>
        <strain evidence="14">cv. B73</strain>
    </source>
</reference>
<feature type="site" description="Interaction with galactose moiety of substrate glycoprotein" evidence="12">
    <location>
        <position position="221"/>
    </location>
</feature>
<dbReference type="Proteomes" id="UP000007305">
    <property type="component" value="Chromosome 1"/>
</dbReference>
<organism evidence="14 15">
    <name type="scientific">Zea mays</name>
    <name type="common">Maize</name>
    <dbReference type="NCBI Taxonomy" id="4577"/>
    <lineage>
        <taxon>Eukaryota</taxon>
        <taxon>Viridiplantae</taxon>
        <taxon>Streptophyta</taxon>
        <taxon>Embryophyta</taxon>
        <taxon>Tracheophyta</taxon>
        <taxon>Spermatophyta</taxon>
        <taxon>Magnoliopsida</taxon>
        <taxon>Liliopsida</taxon>
        <taxon>Poales</taxon>
        <taxon>Poaceae</taxon>
        <taxon>PACMAD clade</taxon>
        <taxon>Panicoideae</taxon>
        <taxon>Andropogonodae</taxon>
        <taxon>Andropogoneae</taxon>
        <taxon>Tripsacinae</taxon>
        <taxon>Zea</taxon>
    </lineage>
</organism>
<evidence type="ECO:0000256" key="8">
    <source>
        <dbReference type="ARBA" id="ARBA00023034"/>
    </source>
</evidence>
<reference evidence="14" key="3">
    <citation type="submission" date="2021-05" db="UniProtKB">
        <authorList>
            <consortium name="EnsemblPlants"/>
        </authorList>
    </citation>
    <scope>IDENTIFICATION</scope>
    <source>
        <strain evidence="14">cv. B73</strain>
    </source>
</reference>
<dbReference type="EC" id="2.4.-.-" evidence="13"/>
<dbReference type="PANTHER" id="PTHR10896">
    <property type="entry name" value="GALACTOSYLGALACTOSYLXYLOSYLPROTEIN 3-BETA-GLUCURONOSYLTRANSFERASE BETA-1,3-GLUCURONYLTRANSFERASE"/>
    <property type="match status" value="1"/>
</dbReference>
<evidence type="ECO:0007829" key="16">
    <source>
        <dbReference type="PeptideAtlas" id="A0A804LIE8"/>
    </source>
</evidence>
<evidence type="ECO:0000313" key="15">
    <source>
        <dbReference type="Proteomes" id="UP000007305"/>
    </source>
</evidence>
<keyword evidence="6 13" id="KW-0735">Signal-anchor</keyword>
<dbReference type="AlphaFoldDB" id="A0A804LIE8"/>
<evidence type="ECO:0000256" key="1">
    <source>
        <dbReference type="ARBA" id="ARBA00004323"/>
    </source>
</evidence>